<accession>A0ABN8D3T6</accession>
<evidence type="ECO:0000259" key="2">
    <source>
        <dbReference type="Pfam" id="PF17800"/>
    </source>
</evidence>
<keyword evidence="4" id="KW-1185">Reference proteome</keyword>
<gene>
    <name evidence="3" type="ORF">PBS001_LOCUS5749</name>
</gene>
<dbReference type="Pfam" id="PF17800">
    <property type="entry name" value="NPL"/>
    <property type="match status" value="1"/>
</dbReference>
<protein>
    <recommendedName>
        <fullName evidence="2">Nucleoplasmin-like domain-containing protein</fullName>
    </recommendedName>
</protein>
<organism evidence="3 4">
    <name type="scientific">Peronospora belbahrii</name>
    <dbReference type="NCBI Taxonomy" id="622444"/>
    <lineage>
        <taxon>Eukaryota</taxon>
        <taxon>Sar</taxon>
        <taxon>Stramenopiles</taxon>
        <taxon>Oomycota</taxon>
        <taxon>Peronosporomycetes</taxon>
        <taxon>Peronosporales</taxon>
        <taxon>Peronosporaceae</taxon>
        <taxon>Peronospora</taxon>
    </lineage>
</organism>
<feature type="compositionally biased region" description="Basic and acidic residues" evidence="1">
    <location>
        <begin position="131"/>
        <end position="141"/>
    </location>
</feature>
<dbReference type="Gene3D" id="2.60.120.340">
    <property type="entry name" value="Nucleoplasmin core domain"/>
    <property type="match status" value="1"/>
</dbReference>
<dbReference type="SUPFAM" id="SSF69203">
    <property type="entry name" value="Nucleoplasmin-like core domain"/>
    <property type="match status" value="1"/>
</dbReference>
<feature type="domain" description="Nucleoplasmin-like" evidence="2">
    <location>
        <begin position="4"/>
        <end position="97"/>
    </location>
</feature>
<feature type="compositionally biased region" description="Basic residues" evidence="1">
    <location>
        <begin position="199"/>
        <end position="210"/>
    </location>
</feature>
<evidence type="ECO:0000313" key="4">
    <source>
        <dbReference type="Proteomes" id="UP001158986"/>
    </source>
</evidence>
<dbReference type="EMBL" id="CAKLCB010000285">
    <property type="protein sequence ID" value="CAH0519216.1"/>
    <property type="molecule type" value="Genomic_DNA"/>
</dbReference>
<feature type="compositionally biased region" description="Polar residues" evidence="1">
    <location>
        <begin position="187"/>
        <end position="197"/>
    </location>
</feature>
<proteinExistence type="predicted"/>
<name>A0ABN8D3T6_9STRA</name>
<sequence>MVAFWGCDVTETKDVVVDVSNGIVLNVCNATCGALNTDDQVVLGLETKQVDGKVWKGAVAHLGGKQPLQVKLDLVFDHTVKFYLSKGSGVVNLTGYFQPVPPMDLFEEEEEKKTCHVEMIPTKKSKKRAREQKTITEKNWDEDSSSSSDLENKVPEMKMKAAVTTPSAKHQEEQNEKKAAAEGFGATSLNHTTSAATLQKKKRKKKHKKQAVNGKAE</sequence>
<dbReference type="Proteomes" id="UP001158986">
    <property type="component" value="Unassembled WGS sequence"/>
</dbReference>
<evidence type="ECO:0000313" key="3">
    <source>
        <dbReference type="EMBL" id="CAH0519216.1"/>
    </source>
</evidence>
<reference evidence="3 4" key="1">
    <citation type="submission" date="2021-11" db="EMBL/GenBank/DDBJ databases">
        <authorList>
            <person name="Islam A."/>
            <person name="Islam S."/>
            <person name="Flora M.S."/>
            <person name="Rahman M."/>
            <person name="Ziaur R.M."/>
            <person name="Epstein J.H."/>
            <person name="Hassan M."/>
            <person name="Klassen M."/>
            <person name="Woodard K."/>
            <person name="Webb A."/>
            <person name="Webby R.J."/>
            <person name="El Zowalaty M.E."/>
        </authorList>
    </citation>
    <scope>NUCLEOTIDE SEQUENCE [LARGE SCALE GENOMIC DNA]</scope>
    <source>
        <strain evidence="3">Pbs1</strain>
    </source>
</reference>
<dbReference type="InterPro" id="IPR036824">
    <property type="entry name" value="Nucleoplasmin_core_dom_sf"/>
</dbReference>
<dbReference type="InterPro" id="IPR041232">
    <property type="entry name" value="NPL"/>
</dbReference>
<feature type="region of interest" description="Disordered" evidence="1">
    <location>
        <begin position="122"/>
        <end position="217"/>
    </location>
</feature>
<comment type="caution">
    <text evidence="3">The sequence shown here is derived from an EMBL/GenBank/DDBJ whole genome shotgun (WGS) entry which is preliminary data.</text>
</comment>
<feature type="compositionally biased region" description="Basic and acidic residues" evidence="1">
    <location>
        <begin position="150"/>
        <end position="159"/>
    </location>
</feature>
<evidence type="ECO:0000256" key="1">
    <source>
        <dbReference type="SAM" id="MobiDB-lite"/>
    </source>
</evidence>
<feature type="compositionally biased region" description="Basic and acidic residues" evidence="1">
    <location>
        <begin position="169"/>
        <end position="180"/>
    </location>
</feature>